<sequence>MAYIVSYALLIAAVFCSYKLAKEKVQNHIVWPILTALLGPGVFIVQYLVTIFMEKKLV</sequence>
<gene>
    <name evidence="2" type="ORF">H6A19_00370</name>
</gene>
<evidence type="ECO:0000256" key="1">
    <source>
        <dbReference type="SAM" id="Phobius"/>
    </source>
</evidence>
<accession>A0ABS2FBM4</accession>
<keyword evidence="3" id="KW-1185">Reference proteome</keyword>
<organism evidence="2 3">
    <name type="scientific">Clostridium saudiense</name>
    <dbReference type="NCBI Taxonomy" id="1414720"/>
    <lineage>
        <taxon>Bacteria</taxon>
        <taxon>Bacillati</taxon>
        <taxon>Bacillota</taxon>
        <taxon>Clostridia</taxon>
        <taxon>Eubacteriales</taxon>
        <taxon>Clostridiaceae</taxon>
        <taxon>Clostridium</taxon>
    </lineage>
</organism>
<evidence type="ECO:0000313" key="3">
    <source>
        <dbReference type="Proteomes" id="UP000767334"/>
    </source>
</evidence>
<keyword evidence="1" id="KW-0472">Membrane</keyword>
<protein>
    <submittedName>
        <fullName evidence="2">Uncharacterized protein</fullName>
    </submittedName>
</protein>
<keyword evidence="1" id="KW-0812">Transmembrane</keyword>
<proteinExistence type="predicted"/>
<keyword evidence="1" id="KW-1133">Transmembrane helix</keyword>
<dbReference type="RefSeq" id="WP_166484653.1">
    <property type="nucleotide sequence ID" value="NZ_JACJLL010000002.1"/>
</dbReference>
<dbReference type="EMBL" id="JACJLL010000002">
    <property type="protein sequence ID" value="MBM6817804.1"/>
    <property type="molecule type" value="Genomic_DNA"/>
</dbReference>
<reference evidence="2 3" key="1">
    <citation type="journal article" date="2021" name="Sci. Rep.">
        <title>The distribution of antibiotic resistance genes in chicken gut microbiota commensals.</title>
        <authorList>
            <person name="Juricova H."/>
            <person name="Matiasovicova J."/>
            <person name="Kubasova T."/>
            <person name="Cejkova D."/>
            <person name="Rychlik I."/>
        </authorList>
    </citation>
    <scope>NUCLEOTIDE SEQUENCE [LARGE SCALE GENOMIC DNA]</scope>
    <source>
        <strain evidence="2 3">An435</strain>
    </source>
</reference>
<evidence type="ECO:0000313" key="2">
    <source>
        <dbReference type="EMBL" id="MBM6817804.1"/>
    </source>
</evidence>
<dbReference type="Proteomes" id="UP000767334">
    <property type="component" value="Unassembled WGS sequence"/>
</dbReference>
<comment type="caution">
    <text evidence="2">The sequence shown here is derived from an EMBL/GenBank/DDBJ whole genome shotgun (WGS) entry which is preliminary data.</text>
</comment>
<feature type="transmembrane region" description="Helical" evidence="1">
    <location>
        <begin position="31"/>
        <end position="53"/>
    </location>
</feature>
<name>A0ABS2FBM4_9CLOT</name>